<keyword evidence="8" id="KW-0028">Amino-acid biosynthesis</keyword>
<evidence type="ECO:0000259" key="15">
    <source>
        <dbReference type="Pfam" id="PF00206"/>
    </source>
</evidence>
<evidence type="ECO:0000256" key="8">
    <source>
        <dbReference type="ARBA" id="ARBA00022605"/>
    </source>
</evidence>
<feature type="compositionally biased region" description="Low complexity" evidence="14">
    <location>
        <begin position="663"/>
        <end position="678"/>
    </location>
</feature>
<dbReference type="GO" id="GO:0019676">
    <property type="term" value="P:ammonia assimilation cycle"/>
    <property type="evidence" value="ECO:0007669"/>
    <property type="project" value="Ensembl"/>
</dbReference>
<dbReference type="FunFam" id="1.10.275.10:FF:000014">
    <property type="entry name" value="Os03g0824900 protein"/>
    <property type="match status" value="1"/>
</dbReference>
<evidence type="ECO:0000313" key="18">
    <source>
        <dbReference type="Proteomes" id="UP000001811"/>
    </source>
</evidence>
<gene>
    <name evidence="17" type="primary">ASL</name>
</gene>
<keyword evidence="6" id="KW-0835">Urea cycle</keyword>
<feature type="region of interest" description="Disordered" evidence="14">
    <location>
        <begin position="659"/>
        <end position="678"/>
    </location>
</feature>
<evidence type="ECO:0000256" key="4">
    <source>
        <dbReference type="ARBA" id="ARBA00012338"/>
    </source>
</evidence>
<dbReference type="PANTHER" id="PTHR43814:SF1">
    <property type="entry name" value="ARGININOSUCCINATE LYASE"/>
    <property type="match status" value="1"/>
</dbReference>
<dbReference type="AlphaFoldDB" id="A0A5F9CMY9"/>
<keyword evidence="18" id="KW-1185">Reference proteome</keyword>
<dbReference type="GO" id="GO:0042802">
    <property type="term" value="F:identical protein binding"/>
    <property type="evidence" value="ECO:0007669"/>
    <property type="project" value="Ensembl"/>
</dbReference>
<dbReference type="InterPro" id="IPR029419">
    <property type="entry name" value="Arg_succ_lyase_C"/>
</dbReference>
<comment type="pathway">
    <text evidence="2">Nitrogen metabolism; urea cycle; L-arginine and fumarate from (N(omega)-L-arginino)succinate: step 1/1.</text>
</comment>
<dbReference type="GO" id="GO:0005829">
    <property type="term" value="C:cytosol"/>
    <property type="evidence" value="ECO:0007669"/>
    <property type="project" value="TreeGrafter"/>
</dbReference>
<comment type="function">
    <text evidence="12">Catalyzes the reversible cleavage of L-argininosuccinate to fumarate and L-arginine, an intermediate step reaction in the urea cycle mostly providing for hepatic nitrogen detoxification into excretable urea as well as de novo L-arginine synthesis in nonhepatic tissues. Essential regulator of intracellular and extracellular L-arginine pools. As part of citrulline-nitric oxide cycle, forms tissue-specific multiprotein complexes with argininosuccinate synthase ASS1, transport protein SLC7A1 and nitric oxide synthase NOS1, NOS2 or NOS3, allowing for cell-autonomous L-arginine synthesis while channeling extracellular L-arginine to nitric oxide synthesis pathway.</text>
</comment>
<dbReference type="InParanoid" id="A0A5F9CMY9"/>
<dbReference type="GO" id="GO:0042450">
    <property type="term" value="P:L-arginine biosynthetic process via ornithine"/>
    <property type="evidence" value="ECO:0007669"/>
    <property type="project" value="InterPro"/>
</dbReference>
<accession>A0A5F9CMY9</accession>
<keyword evidence="9" id="KW-0456">Lyase</keyword>
<reference evidence="17" key="3">
    <citation type="submission" date="2025-09" db="UniProtKB">
        <authorList>
            <consortium name="Ensembl"/>
        </authorList>
    </citation>
    <scope>IDENTIFICATION</scope>
    <source>
        <strain evidence="17">Thorbecke</strain>
    </source>
</reference>
<organism evidence="17 18">
    <name type="scientific">Oryctolagus cuniculus</name>
    <name type="common">Rabbit</name>
    <dbReference type="NCBI Taxonomy" id="9986"/>
    <lineage>
        <taxon>Eukaryota</taxon>
        <taxon>Metazoa</taxon>
        <taxon>Chordata</taxon>
        <taxon>Craniata</taxon>
        <taxon>Vertebrata</taxon>
        <taxon>Euteleostomi</taxon>
        <taxon>Mammalia</taxon>
        <taxon>Eutheria</taxon>
        <taxon>Euarchontoglires</taxon>
        <taxon>Glires</taxon>
        <taxon>Lagomorpha</taxon>
        <taxon>Leporidae</taxon>
        <taxon>Oryctolagus</taxon>
    </lineage>
</organism>
<dbReference type="Pfam" id="PF00206">
    <property type="entry name" value="Lyase_1"/>
    <property type="match status" value="1"/>
</dbReference>
<dbReference type="Bgee" id="ENSOCUG00000009253">
    <property type="expression patterns" value="Expressed in liver and 19 other cell types or tissues"/>
</dbReference>
<dbReference type="InterPro" id="IPR009049">
    <property type="entry name" value="Argininosuccinate_lyase"/>
</dbReference>
<protein>
    <recommendedName>
        <fullName evidence="5">Argininosuccinate lyase</fullName>
        <ecNumber evidence="4">4.3.2.1</ecNumber>
    </recommendedName>
    <alternativeName>
        <fullName evidence="10">Arginosuccinase</fullName>
    </alternativeName>
</protein>
<proteinExistence type="inferred from homology"/>
<evidence type="ECO:0000259" key="16">
    <source>
        <dbReference type="Pfam" id="PF14698"/>
    </source>
</evidence>
<dbReference type="InterPro" id="IPR024083">
    <property type="entry name" value="Fumarase/histidase_N"/>
</dbReference>
<dbReference type="InterPro" id="IPR020557">
    <property type="entry name" value="Fumarate_lyase_CS"/>
</dbReference>
<evidence type="ECO:0000256" key="3">
    <source>
        <dbReference type="ARBA" id="ARBA00010755"/>
    </source>
</evidence>
<evidence type="ECO:0000313" key="17">
    <source>
        <dbReference type="Ensembl" id="ENSOCUP00000035008.1"/>
    </source>
</evidence>
<evidence type="ECO:0000256" key="9">
    <source>
        <dbReference type="ARBA" id="ARBA00023239"/>
    </source>
</evidence>
<evidence type="ECO:0000256" key="10">
    <source>
        <dbReference type="ARBA" id="ARBA00032749"/>
    </source>
</evidence>
<dbReference type="GO" id="GO:0004056">
    <property type="term" value="F:argininosuccinate lyase activity"/>
    <property type="evidence" value="ECO:0007669"/>
    <property type="project" value="UniProtKB-EC"/>
</dbReference>
<dbReference type="Gene3D" id="1.20.200.10">
    <property type="entry name" value="Fumarase/aspartase (Central domain)"/>
    <property type="match status" value="1"/>
</dbReference>
<dbReference type="UniPathway" id="UPA00158">
    <property type="reaction ID" value="UER00273"/>
</dbReference>
<evidence type="ECO:0000256" key="6">
    <source>
        <dbReference type="ARBA" id="ARBA00022436"/>
    </source>
</evidence>
<dbReference type="PANTHER" id="PTHR43814">
    <property type="entry name" value="ARGININOSUCCINATE LYASE"/>
    <property type="match status" value="1"/>
</dbReference>
<dbReference type="FunFam" id="1.10.40.30:FF:000001">
    <property type="entry name" value="Argininosuccinate lyase"/>
    <property type="match status" value="1"/>
</dbReference>
<evidence type="ECO:0000256" key="12">
    <source>
        <dbReference type="ARBA" id="ARBA00045522"/>
    </source>
</evidence>
<evidence type="ECO:0000256" key="1">
    <source>
        <dbReference type="ARBA" id="ARBA00004941"/>
    </source>
</evidence>
<dbReference type="NCBIfam" id="TIGR00838">
    <property type="entry name" value="argH"/>
    <property type="match status" value="1"/>
</dbReference>
<evidence type="ECO:0000256" key="13">
    <source>
        <dbReference type="ARBA" id="ARBA00046423"/>
    </source>
</evidence>
<dbReference type="InterPro" id="IPR000362">
    <property type="entry name" value="Fumarate_lyase_fam"/>
</dbReference>
<dbReference type="PRINTS" id="PR00149">
    <property type="entry name" value="FUMRATELYASE"/>
</dbReference>
<dbReference type="GO" id="GO:0007626">
    <property type="term" value="P:locomotory behavior"/>
    <property type="evidence" value="ECO:0007669"/>
    <property type="project" value="Ensembl"/>
</dbReference>
<comment type="pathway">
    <text evidence="1">Amino-acid biosynthesis; L-arginine biosynthesis; L-arginine from L-ornithine and carbamoyl phosphate: step 3/3.</text>
</comment>
<dbReference type="SMR" id="A0A5F9CMY9"/>
<dbReference type="Gene3D" id="1.10.40.30">
    <property type="entry name" value="Fumarase/aspartase (C-terminal domain)"/>
    <property type="match status" value="1"/>
</dbReference>
<dbReference type="GO" id="GO:0009791">
    <property type="term" value="P:post-embryonic development"/>
    <property type="evidence" value="ECO:0007669"/>
    <property type="project" value="Ensembl"/>
</dbReference>
<name>A0A5F9CMY9_RABIT</name>
<feature type="region of interest" description="Disordered" evidence="14">
    <location>
        <begin position="49"/>
        <end position="93"/>
    </location>
</feature>
<dbReference type="PRINTS" id="PR00145">
    <property type="entry name" value="ARGSUCLYASE"/>
</dbReference>
<dbReference type="GeneTree" id="ENSGT00950000183122"/>
<comment type="catalytic activity">
    <reaction evidence="11">
        <text>2-(N(omega)-L-arginino)succinate = fumarate + L-arginine</text>
        <dbReference type="Rhea" id="RHEA:24020"/>
        <dbReference type="ChEBI" id="CHEBI:29806"/>
        <dbReference type="ChEBI" id="CHEBI:32682"/>
        <dbReference type="ChEBI" id="CHEBI:57472"/>
        <dbReference type="EC" id="4.3.2.1"/>
    </reaction>
    <physiologicalReaction direction="left-to-right" evidence="11">
        <dbReference type="Rhea" id="RHEA:24021"/>
    </physiologicalReaction>
    <physiologicalReaction direction="right-to-left" evidence="11">
        <dbReference type="Rhea" id="RHEA:24022"/>
    </physiologicalReaction>
</comment>
<dbReference type="FunFam" id="1.20.200.10:FF:000015">
    <property type="entry name" value="argininosuccinate lyase isoform X2"/>
    <property type="match status" value="2"/>
</dbReference>
<dbReference type="SUPFAM" id="SSF48557">
    <property type="entry name" value="L-aspartase-like"/>
    <property type="match status" value="1"/>
</dbReference>
<feature type="domain" description="Argininosuccinate lyase C-terminal" evidence="16">
    <location>
        <begin position="535"/>
        <end position="584"/>
    </location>
</feature>
<dbReference type="STRING" id="9986.ENSOCUP00000035008"/>
<dbReference type="GO" id="GO:0045429">
    <property type="term" value="P:positive regulation of nitric oxide biosynthetic process"/>
    <property type="evidence" value="ECO:0007669"/>
    <property type="project" value="Ensembl"/>
</dbReference>
<dbReference type="Proteomes" id="UP000001811">
    <property type="component" value="Unplaced"/>
</dbReference>
<keyword evidence="7" id="KW-0055">Arginine biosynthesis</keyword>
<feature type="region of interest" description="Disordered" evidence="14">
    <location>
        <begin position="122"/>
        <end position="171"/>
    </location>
</feature>
<evidence type="ECO:0000256" key="14">
    <source>
        <dbReference type="SAM" id="MobiDB-lite"/>
    </source>
</evidence>
<comment type="subunit">
    <text evidence="13">Homotetramer. Forms tissue-specific complexes with ASS1, SLC7A1, HSP90AA1 and nitric oxide synthase NOS1, NOS2 or NOS3; the complex maintenance is independent of ASL catalytic function.</text>
</comment>
<dbReference type="UniPathway" id="UPA00068"/>
<comment type="similarity">
    <text evidence="3">Belongs to the lyase 1 family. Argininosuccinate lyase subfamily.</text>
</comment>
<dbReference type="FunCoup" id="A0A5F9CMY9">
    <property type="interactions" value="446"/>
</dbReference>
<evidence type="ECO:0000256" key="5">
    <source>
        <dbReference type="ARBA" id="ARBA00019698"/>
    </source>
</evidence>
<dbReference type="PROSITE" id="PS00163">
    <property type="entry name" value="FUMARATE_LYASES"/>
    <property type="match status" value="1"/>
</dbReference>
<dbReference type="Gene3D" id="1.10.275.10">
    <property type="entry name" value="Fumarase/aspartase (N-terminal domain)"/>
    <property type="match status" value="1"/>
</dbReference>
<evidence type="ECO:0000256" key="7">
    <source>
        <dbReference type="ARBA" id="ARBA00022571"/>
    </source>
</evidence>
<evidence type="ECO:0000256" key="2">
    <source>
        <dbReference type="ARBA" id="ARBA00005214"/>
    </source>
</evidence>
<reference evidence="17" key="2">
    <citation type="submission" date="2025-08" db="UniProtKB">
        <authorList>
            <consortium name="Ensembl"/>
        </authorList>
    </citation>
    <scope>IDENTIFICATION</scope>
    <source>
        <strain evidence="17">Thorbecke</strain>
    </source>
</reference>
<dbReference type="HAMAP" id="MF_00006">
    <property type="entry name" value="Arg_succ_lyase"/>
    <property type="match status" value="1"/>
</dbReference>
<dbReference type="InterPro" id="IPR022761">
    <property type="entry name" value="Fumarate_lyase_N"/>
</dbReference>
<dbReference type="GO" id="GO:0000050">
    <property type="term" value="P:urea cycle"/>
    <property type="evidence" value="ECO:0007669"/>
    <property type="project" value="UniProtKB-UniPathway"/>
</dbReference>
<dbReference type="CDD" id="cd01359">
    <property type="entry name" value="Argininosuccinate_lyase"/>
    <property type="match status" value="1"/>
</dbReference>
<dbReference type="Pfam" id="PF14698">
    <property type="entry name" value="ASL_C2"/>
    <property type="match status" value="1"/>
</dbReference>
<evidence type="ECO:0000256" key="11">
    <source>
        <dbReference type="ARBA" id="ARBA00033644"/>
    </source>
</evidence>
<dbReference type="InterPro" id="IPR008948">
    <property type="entry name" value="L-Aspartase-like"/>
</dbReference>
<feature type="domain" description="Fumarate lyase N-terminal" evidence="15">
    <location>
        <begin position="178"/>
        <end position="472"/>
    </location>
</feature>
<sequence>MPALQARALTQMTGSQELPQGLPCGCRGPRTWAILHCYPRSIREVDRKWSSQDSNRHPCGITGVGRGFDLPAPQRRPDHPDFSPGPLVLKPSRRWPRPQPGLADGGNAHLVRPPRIGAVAARGRNRAGRPLTPPGPEKPRGAAGWRGLRGQPTTQRPRLLNEEEPPNMASESGKLWGGRFVGAVDPIMEKFNSSITYDQLLWEVDVQGSKAYSRGLEKAGLLTKAERDQILRGLDKVAEEWAQGTFKLNPNDEDIHTANERRLKELIGEPAGKLHTGRSRNDQVVTDLRLWMRQTCAKLSALLWELIRTMVDRAEAERDVLFPGYTHLQRAQPIRWSHWILSHTVALTRDSERLLEVQKRINVLPLGSGAIAGNPLGVDRELLRAELDFGAITLNSMDATSERDFVAEFLFWASLCMTHLSRMAEDLILYGTKEFGFVQLSDAYSTGSSLMPQKKNPDSLELIRSKAGRVFGRCAGLLMTLKGLPSTYNKDLQEDKEAVFEVSDTVSAVLQVATGVISTLQIHRENMAQALSPDMLATDLAYYLVRKGMPFRQAHETSGKAVFLAETKGVALNQLSLQELQSIRCDHHPPIPTLHPLPGLGSQKALLGPWGRGVGITATASSHPLPQPSVLGRREPRVGLPEQRGAVRRAGRHCALQRRLADRPGAGPAAGTARPTRPAGCSLIKRARLEVAACFLP</sequence>
<reference evidence="17 18" key="1">
    <citation type="journal article" date="2011" name="Nature">
        <title>A high-resolution map of human evolutionary constraint using 29 mammals.</title>
        <authorList>
            <person name="Lindblad-Toh K."/>
            <person name="Garber M."/>
            <person name="Zuk O."/>
            <person name="Lin M.F."/>
            <person name="Parker B.J."/>
            <person name="Washietl S."/>
            <person name="Kheradpour P."/>
            <person name="Ernst J."/>
            <person name="Jordan G."/>
            <person name="Mauceli E."/>
            <person name="Ward L.D."/>
            <person name="Lowe C.B."/>
            <person name="Holloway A.K."/>
            <person name="Clamp M."/>
            <person name="Gnerre S."/>
            <person name="Alfoldi J."/>
            <person name="Beal K."/>
            <person name="Chang J."/>
            <person name="Clawson H."/>
            <person name="Cuff J."/>
            <person name="Di Palma F."/>
            <person name="Fitzgerald S."/>
            <person name="Flicek P."/>
            <person name="Guttman M."/>
            <person name="Hubisz M.J."/>
            <person name="Jaffe D.B."/>
            <person name="Jungreis I."/>
            <person name="Kent W.J."/>
            <person name="Kostka D."/>
            <person name="Lara M."/>
            <person name="Martins A.L."/>
            <person name="Massingham T."/>
            <person name="Moltke I."/>
            <person name="Raney B.J."/>
            <person name="Rasmussen M.D."/>
            <person name="Robinson J."/>
            <person name="Stark A."/>
            <person name="Vilella A.J."/>
            <person name="Wen J."/>
            <person name="Xie X."/>
            <person name="Zody M.C."/>
            <person name="Baldwin J."/>
            <person name="Bloom T."/>
            <person name="Chin C.W."/>
            <person name="Heiman D."/>
            <person name="Nicol R."/>
            <person name="Nusbaum C."/>
            <person name="Young S."/>
            <person name="Wilkinson J."/>
            <person name="Worley K.C."/>
            <person name="Kovar C.L."/>
            <person name="Muzny D.M."/>
            <person name="Gibbs R.A."/>
            <person name="Cree A."/>
            <person name="Dihn H.H."/>
            <person name="Fowler G."/>
            <person name="Jhangiani S."/>
            <person name="Joshi V."/>
            <person name="Lee S."/>
            <person name="Lewis L.R."/>
            <person name="Nazareth L.V."/>
            <person name="Okwuonu G."/>
            <person name="Santibanez J."/>
            <person name="Warren W.C."/>
            <person name="Mardis E.R."/>
            <person name="Weinstock G.M."/>
            <person name="Wilson R.K."/>
            <person name="Delehaunty K."/>
            <person name="Dooling D."/>
            <person name="Fronik C."/>
            <person name="Fulton L."/>
            <person name="Fulton B."/>
            <person name="Graves T."/>
            <person name="Minx P."/>
            <person name="Sodergren E."/>
            <person name="Birney E."/>
            <person name="Margulies E.H."/>
            <person name="Herrero J."/>
            <person name="Green E.D."/>
            <person name="Haussler D."/>
            <person name="Siepel A."/>
            <person name="Goldman N."/>
            <person name="Pollard K.S."/>
            <person name="Pedersen J.S."/>
            <person name="Lander E.S."/>
            <person name="Kellis M."/>
        </authorList>
    </citation>
    <scope>NUCLEOTIDE SEQUENCE [LARGE SCALE GENOMIC DNA]</scope>
    <source>
        <strain evidence="18">Thorbecke</strain>
    </source>
</reference>
<dbReference type="EC" id="4.3.2.1" evidence="4"/>
<dbReference type="Ensembl" id="ENSOCUT00000059179.1">
    <property type="protein sequence ID" value="ENSOCUP00000035008.1"/>
    <property type="gene ID" value="ENSOCUG00000009253.4"/>
</dbReference>